<protein>
    <submittedName>
        <fullName evidence="1">12709_t:CDS:1</fullName>
    </submittedName>
</protein>
<dbReference type="EMBL" id="CAJVPU010007783">
    <property type="protein sequence ID" value="CAG8576661.1"/>
    <property type="molecule type" value="Genomic_DNA"/>
</dbReference>
<name>A0ACA9MC78_9GLOM</name>
<evidence type="ECO:0000313" key="2">
    <source>
        <dbReference type="Proteomes" id="UP000789702"/>
    </source>
</evidence>
<gene>
    <name evidence="1" type="ORF">DHETER_LOCUS6293</name>
</gene>
<organism evidence="1 2">
    <name type="scientific">Dentiscutata heterogama</name>
    <dbReference type="NCBI Taxonomy" id="1316150"/>
    <lineage>
        <taxon>Eukaryota</taxon>
        <taxon>Fungi</taxon>
        <taxon>Fungi incertae sedis</taxon>
        <taxon>Mucoromycota</taxon>
        <taxon>Glomeromycotina</taxon>
        <taxon>Glomeromycetes</taxon>
        <taxon>Diversisporales</taxon>
        <taxon>Gigasporaceae</taxon>
        <taxon>Dentiscutata</taxon>
    </lineage>
</organism>
<accession>A0ACA9MC78</accession>
<dbReference type="Proteomes" id="UP000789702">
    <property type="component" value="Unassembled WGS sequence"/>
</dbReference>
<evidence type="ECO:0000313" key="1">
    <source>
        <dbReference type="EMBL" id="CAG8576661.1"/>
    </source>
</evidence>
<feature type="non-terminal residue" evidence="1">
    <location>
        <position position="41"/>
    </location>
</feature>
<sequence length="41" mass="4334">MSDFLANELASALCSATFVLSDSELVVAICFWGGVSTFIMS</sequence>
<keyword evidence="2" id="KW-1185">Reference proteome</keyword>
<proteinExistence type="predicted"/>
<comment type="caution">
    <text evidence="1">The sequence shown here is derived from an EMBL/GenBank/DDBJ whole genome shotgun (WGS) entry which is preliminary data.</text>
</comment>
<reference evidence="1" key="1">
    <citation type="submission" date="2021-06" db="EMBL/GenBank/DDBJ databases">
        <authorList>
            <person name="Kallberg Y."/>
            <person name="Tangrot J."/>
            <person name="Rosling A."/>
        </authorList>
    </citation>
    <scope>NUCLEOTIDE SEQUENCE</scope>
    <source>
        <strain evidence="1">IL203A</strain>
    </source>
</reference>